<name>A0A6S4XZF7_RAOOR</name>
<protein>
    <submittedName>
        <fullName evidence="1">PAAR domain-containing protein</fullName>
    </submittedName>
</protein>
<dbReference type="EMBL" id="CP145163">
    <property type="protein sequence ID" value="WWC13076.1"/>
    <property type="molecule type" value="Genomic_DNA"/>
</dbReference>
<sequence length="103" mass="10570">MSVGYFLRVGDSTTCGGKILTGDSTFQWYGVSAAREGDMVNCGKHSGTYKILGGVADSFDGGQTLAGSLDSFSSCPCHAKFISGIPDSYAKADAGGVEKSSPQ</sequence>
<dbReference type="Proteomes" id="UP001350972">
    <property type="component" value="Chromosome"/>
</dbReference>
<dbReference type="Pfam" id="PF05488">
    <property type="entry name" value="PAAR_motif"/>
    <property type="match status" value="1"/>
</dbReference>
<accession>A0A6S4XZF7</accession>
<keyword evidence="4" id="KW-1185">Reference proteome</keyword>
<gene>
    <name evidence="1" type="ORF">CFY86_20065</name>
    <name evidence="2" type="ORF">LM286_07100</name>
</gene>
<evidence type="ECO:0000313" key="3">
    <source>
        <dbReference type="Proteomes" id="UP000229713"/>
    </source>
</evidence>
<reference evidence="2 4" key="2">
    <citation type="submission" date="2024-02" db="EMBL/GenBank/DDBJ databases">
        <title>Tn5403 promotes plasmid rearrangements and degradation of the Klebsiella pneumoniae carbapenemase (KPC) transposon Tn4401.</title>
        <authorList>
            <person name="Sheppard A.E."/>
            <person name="Barry K.E."/>
            <person name="Parikh H.I."/>
            <person name="Vegesana K."/>
            <person name="Sebra R."/>
            <person name="George S."/>
            <person name="Sanderson N.D."/>
            <person name="Stoesser N."/>
            <person name="Eyre D.W."/>
            <person name="Crook D.W."/>
            <person name="Walker A.S."/>
            <person name="Mathers A.J."/>
        </authorList>
    </citation>
    <scope>NUCLEOTIDE SEQUENCE [LARGE SCALE GENOMIC DNA]</scope>
    <source>
        <strain evidence="2 4">CAV1921</strain>
    </source>
</reference>
<reference evidence="1 3" key="1">
    <citation type="submission" date="2017-07" db="EMBL/GenBank/DDBJ databases">
        <title>Raoultella ornithinolytica strain HH3 draft genome.</title>
        <authorList>
            <person name="Duceppe M.-O."/>
            <person name="Huang H."/>
            <person name="Phipps-Todd B."/>
        </authorList>
    </citation>
    <scope>NUCLEOTIDE SEQUENCE [LARGE SCALE GENOMIC DNA]</scope>
    <source>
        <strain evidence="1 3">HH3</strain>
    </source>
</reference>
<organism evidence="1 3">
    <name type="scientific">Raoultella ornithinolytica</name>
    <name type="common">Klebsiella ornithinolytica</name>
    <dbReference type="NCBI Taxonomy" id="54291"/>
    <lineage>
        <taxon>Bacteria</taxon>
        <taxon>Pseudomonadati</taxon>
        <taxon>Pseudomonadota</taxon>
        <taxon>Gammaproteobacteria</taxon>
        <taxon>Enterobacterales</taxon>
        <taxon>Enterobacteriaceae</taxon>
        <taxon>Klebsiella/Raoultella group</taxon>
        <taxon>Raoultella</taxon>
    </lineage>
</organism>
<proteinExistence type="predicted"/>
<dbReference type="CDD" id="cd14744">
    <property type="entry name" value="PAAR_CT_2"/>
    <property type="match status" value="1"/>
</dbReference>
<evidence type="ECO:0000313" key="2">
    <source>
        <dbReference type="EMBL" id="WWC13076.1"/>
    </source>
</evidence>
<dbReference type="Proteomes" id="UP000229713">
    <property type="component" value="Unassembled WGS sequence"/>
</dbReference>
<evidence type="ECO:0000313" key="1">
    <source>
        <dbReference type="EMBL" id="PIK82479.1"/>
    </source>
</evidence>
<dbReference type="RefSeq" id="WP_004865314.1">
    <property type="nucleotide sequence ID" value="NZ_AP021983.1"/>
</dbReference>
<dbReference type="InterPro" id="IPR008727">
    <property type="entry name" value="PAAR_motif"/>
</dbReference>
<evidence type="ECO:0000313" key="4">
    <source>
        <dbReference type="Proteomes" id="UP001350972"/>
    </source>
</evidence>
<dbReference type="GeneID" id="93752889"/>
<dbReference type="AlphaFoldDB" id="A0A6S4XZF7"/>
<dbReference type="EMBL" id="NKYI01000028">
    <property type="protein sequence ID" value="PIK82479.1"/>
    <property type="molecule type" value="Genomic_DNA"/>
</dbReference>